<accession>A0A1C0Y642</accession>
<sequence length="66" mass="7630">MEKREKQAKQVYQLDMAETQIFFAALESYMYTNLSAPAAAIGVSQETHIHEKHCSQITLLFQSIYF</sequence>
<evidence type="ECO:0000313" key="1">
    <source>
        <dbReference type="EMBL" id="OCS82611.1"/>
    </source>
</evidence>
<proteinExistence type="predicted"/>
<comment type="caution">
    <text evidence="1">The sequence shown here is derived from an EMBL/GenBank/DDBJ whole genome shotgun (WGS) entry which is preliminary data.</text>
</comment>
<evidence type="ECO:0000313" key="2">
    <source>
        <dbReference type="Proteomes" id="UP000093199"/>
    </source>
</evidence>
<dbReference type="Proteomes" id="UP000093199">
    <property type="component" value="Unassembled WGS sequence"/>
</dbReference>
<reference evidence="1 2" key="1">
    <citation type="submission" date="2016-07" db="EMBL/GenBank/DDBJ databases">
        <title>Caryophanon tenue genome sequencing.</title>
        <authorList>
            <person name="Verma A."/>
            <person name="Pal Y."/>
            <person name="Krishnamurthi S."/>
        </authorList>
    </citation>
    <scope>NUCLEOTIDE SEQUENCE [LARGE SCALE GENOMIC DNA]</scope>
    <source>
        <strain evidence="1 2">DSM 14152</strain>
    </source>
</reference>
<protein>
    <submittedName>
        <fullName evidence="1">Uncharacterized protein</fullName>
    </submittedName>
</protein>
<dbReference type="STRING" id="33978.A6M13_06975"/>
<dbReference type="AlphaFoldDB" id="A0A1C0Y642"/>
<name>A0A1C0Y642_9BACL</name>
<organism evidence="1 2">
    <name type="scientific">Caryophanon tenue</name>
    <dbReference type="NCBI Taxonomy" id="33978"/>
    <lineage>
        <taxon>Bacteria</taxon>
        <taxon>Bacillati</taxon>
        <taxon>Bacillota</taxon>
        <taxon>Bacilli</taxon>
        <taxon>Bacillales</taxon>
        <taxon>Caryophanaceae</taxon>
        <taxon>Caryophanon</taxon>
    </lineage>
</organism>
<dbReference type="EMBL" id="MASJ01000040">
    <property type="protein sequence ID" value="OCS82611.1"/>
    <property type="molecule type" value="Genomic_DNA"/>
</dbReference>
<gene>
    <name evidence="1" type="ORF">A6M13_06975</name>
</gene>
<keyword evidence="2" id="KW-1185">Reference proteome</keyword>